<feature type="compositionally biased region" description="Basic and acidic residues" evidence="1">
    <location>
        <begin position="22"/>
        <end position="37"/>
    </location>
</feature>
<protein>
    <submittedName>
        <fullName evidence="2">Uncharacterized protein</fullName>
    </submittedName>
</protein>
<dbReference type="EMBL" id="VSRR010012089">
    <property type="protein sequence ID" value="MPC54077.1"/>
    <property type="molecule type" value="Genomic_DNA"/>
</dbReference>
<feature type="compositionally biased region" description="Basic and acidic residues" evidence="1">
    <location>
        <begin position="1"/>
        <end position="10"/>
    </location>
</feature>
<accession>A0A5B7G976</accession>
<keyword evidence="3" id="KW-1185">Reference proteome</keyword>
<reference evidence="2 3" key="1">
    <citation type="submission" date="2019-05" db="EMBL/GenBank/DDBJ databases">
        <title>Another draft genome of Portunus trituberculatus and its Hox gene families provides insights of decapod evolution.</title>
        <authorList>
            <person name="Jeong J.-H."/>
            <person name="Song I."/>
            <person name="Kim S."/>
            <person name="Choi T."/>
            <person name="Kim D."/>
            <person name="Ryu S."/>
            <person name="Kim W."/>
        </authorList>
    </citation>
    <scope>NUCLEOTIDE SEQUENCE [LARGE SCALE GENOMIC DNA]</scope>
    <source>
        <tissue evidence="2">Muscle</tissue>
    </source>
</reference>
<proteinExistence type="predicted"/>
<evidence type="ECO:0000313" key="3">
    <source>
        <dbReference type="Proteomes" id="UP000324222"/>
    </source>
</evidence>
<sequence>MERRSAKEAKGQQGAHDSLLTDNDRLNREVCLLREASKPSAPGNYSPVAVEDREKGGLAVCT</sequence>
<comment type="caution">
    <text evidence="2">The sequence shown here is derived from an EMBL/GenBank/DDBJ whole genome shotgun (WGS) entry which is preliminary data.</text>
</comment>
<gene>
    <name evidence="2" type="ORF">E2C01_047984</name>
</gene>
<feature type="region of interest" description="Disordered" evidence="1">
    <location>
        <begin position="1"/>
        <end position="62"/>
    </location>
</feature>
<organism evidence="2 3">
    <name type="scientific">Portunus trituberculatus</name>
    <name type="common">Swimming crab</name>
    <name type="synonym">Neptunus trituberculatus</name>
    <dbReference type="NCBI Taxonomy" id="210409"/>
    <lineage>
        <taxon>Eukaryota</taxon>
        <taxon>Metazoa</taxon>
        <taxon>Ecdysozoa</taxon>
        <taxon>Arthropoda</taxon>
        <taxon>Crustacea</taxon>
        <taxon>Multicrustacea</taxon>
        <taxon>Malacostraca</taxon>
        <taxon>Eumalacostraca</taxon>
        <taxon>Eucarida</taxon>
        <taxon>Decapoda</taxon>
        <taxon>Pleocyemata</taxon>
        <taxon>Brachyura</taxon>
        <taxon>Eubrachyura</taxon>
        <taxon>Portunoidea</taxon>
        <taxon>Portunidae</taxon>
        <taxon>Portuninae</taxon>
        <taxon>Portunus</taxon>
    </lineage>
</organism>
<dbReference type="AlphaFoldDB" id="A0A5B7G976"/>
<name>A0A5B7G976_PORTR</name>
<evidence type="ECO:0000256" key="1">
    <source>
        <dbReference type="SAM" id="MobiDB-lite"/>
    </source>
</evidence>
<dbReference type="Proteomes" id="UP000324222">
    <property type="component" value="Unassembled WGS sequence"/>
</dbReference>
<evidence type="ECO:0000313" key="2">
    <source>
        <dbReference type="EMBL" id="MPC54077.1"/>
    </source>
</evidence>